<accession>A0A392QEA0</accession>
<proteinExistence type="predicted"/>
<keyword evidence="2" id="KW-1185">Reference proteome</keyword>
<dbReference type="EMBL" id="LXQA010129040">
    <property type="protein sequence ID" value="MCI22177.1"/>
    <property type="molecule type" value="Genomic_DNA"/>
</dbReference>
<reference evidence="1 2" key="1">
    <citation type="journal article" date="2018" name="Front. Plant Sci.">
        <title>Red Clover (Trifolium pratense) and Zigzag Clover (T. medium) - A Picture of Genomic Similarities and Differences.</title>
        <authorList>
            <person name="Dluhosova J."/>
            <person name="Istvanek J."/>
            <person name="Nedelnik J."/>
            <person name="Repkova J."/>
        </authorList>
    </citation>
    <scope>NUCLEOTIDE SEQUENCE [LARGE SCALE GENOMIC DNA]</scope>
    <source>
        <strain evidence="2">cv. 10/8</strain>
        <tissue evidence="1">Leaf</tissue>
    </source>
</reference>
<name>A0A392QEA0_9FABA</name>
<sequence length="57" mass="6680">WISVERRKRNSGACYRVKKSKFRGLFENDEPAMRRTTDTGQSRKIETVEFIGGEVEE</sequence>
<feature type="non-terminal residue" evidence="1">
    <location>
        <position position="1"/>
    </location>
</feature>
<comment type="caution">
    <text evidence="1">The sequence shown here is derived from an EMBL/GenBank/DDBJ whole genome shotgun (WGS) entry which is preliminary data.</text>
</comment>
<dbReference type="AlphaFoldDB" id="A0A392QEA0"/>
<evidence type="ECO:0000313" key="1">
    <source>
        <dbReference type="EMBL" id="MCI22177.1"/>
    </source>
</evidence>
<evidence type="ECO:0000313" key="2">
    <source>
        <dbReference type="Proteomes" id="UP000265520"/>
    </source>
</evidence>
<protein>
    <submittedName>
        <fullName evidence="1">Uncharacterized protein</fullName>
    </submittedName>
</protein>
<organism evidence="1 2">
    <name type="scientific">Trifolium medium</name>
    <dbReference type="NCBI Taxonomy" id="97028"/>
    <lineage>
        <taxon>Eukaryota</taxon>
        <taxon>Viridiplantae</taxon>
        <taxon>Streptophyta</taxon>
        <taxon>Embryophyta</taxon>
        <taxon>Tracheophyta</taxon>
        <taxon>Spermatophyta</taxon>
        <taxon>Magnoliopsida</taxon>
        <taxon>eudicotyledons</taxon>
        <taxon>Gunneridae</taxon>
        <taxon>Pentapetalae</taxon>
        <taxon>rosids</taxon>
        <taxon>fabids</taxon>
        <taxon>Fabales</taxon>
        <taxon>Fabaceae</taxon>
        <taxon>Papilionoideae</taxon>
        <taxon>50 kb inversion clade</taxon>
        <taxon>NPAAA clade</taxon>
        <taxon>Hologalegina</taxon>
        <taxon>IRL clade</taxon>
        <taxon>Trifolieae</taxon>
        <taxon>Trifolium</taxon>
    </lineage>
</organism>
<dbReference type="Proteomes" id="UP000265520">
    <property type="component" value="Unassembled WGS sequence"/>
</dbReference>